<proteinExistence type="predicted"/>
<reference evidence="2" key="1">
    <citation type="submission" date="2023-04" db="EMBL/GenBank/DDBJ databases">
        <title>Candida boidinii NBRC 10035.</title>
        <authorList>
            <person name="Ichikawa N."/>
            <person name="Sato H."/>
            <person name="Tonouchi N."/>
        </authorList>
    </citation>
    <scope>NUCLEOTIDE SEQUENCE</scope>
    <source>
        <strain evidence="2">NBRC 10035</strain>
    </source>
</reference>
<dbReference type="EMBL" id="BSXN01001612">
    <property type="protein sequence ID" value="GME73800.1"/>
    <property type="molecule type" value="Genomic_DNA"/>
</dbReference>
<feature type="compositionally biased region" description="Polar residues" evidence="1">
    <location>
        <begin position="1"/>
        <end position="11"/>
    </location>
</feature>
<evidence type="ECO:0000313" key="3">
    <source>
        <dbReference type="Proteomes" id="UP001165120"/>
    </source>
</evidence>
<protein>
    <submittedName>
        <fullName evidence="2">Unnamed protein product</fullName>
    </submittedName>
</protein>
<feature type="region of interest" description="Disordered" evidence="1">
    <location>
        <begin position="80"/>
        <end position="104"/>
    </location>
</feature>
<gene>
    <name evidence="2" type="ORF">Cboi02_000418300</name>
</gene>
<dbReference type="AlphaFoldDB" id="A0A9W6T279"/>
<name>A0A9W6T279_CANBO</name>
<feature type="region of interest" description="Disordered" evidence="1">
    <location>
        <begin position="1"/>
        <end position="40"/>
    </location>
</feature>
<feature type="compositionally biased region" description="Basic and acidic residues" evidence="1">
    <location>
        <begin position="14"/>
        <end position="26"/>
    </location>
</feature>
<evidence type="ECO:0000313" key="2">
    <source>
        <dbReference type="EMBL" id="GME73800.1"/>
    </source>
</evidence>
<feature type="region of interest" description="Disordered" evidence="1">
    <location>
        <begin position="328"/>
        <end position="347"/>
    </location>
</feature>
<organism evidence="2 3">
    <name type="scientific">Candida boidinii</name>
    <name type="common">Yeast</name>
    <dbReference type="NCBI Taxonomy" id="5477"/>
    <lineage>
        <taxon>Eukaryota</taxon>
        <taxon>Fungi</taxon>
        <taxon>Dikarya</taxon>
        <taxon>Ascomycota</taxon>
        <taxon>Saccharomycotina</taxon>
        <taxon>Pichiomycetes</taxon>
        <taxon>Pichiales</taxon>
        <taxon>Pichiaceae</taxon>
        <taxon>Ogataea</taxon>
        <taxon>Ogataea/Candida clade</taxon>
    </lineage>
</organism>
<feature type="compositionally biased region" description="Polar residues" evidence="1">
    <location>
        <begin position="28"/>
        <end position="40"/>
    </location>
</feature>
<dbReference type="Proteomes" id="UP001165120">
    <property type="component" value="Unassembled WGS sequence"/>
</dbReference>
<keyword evidence="3" id="KW-1185">Reference proteome</keyword>
<sequence>MIFRGSKNSNRNRSHNEQLDSMEDVRPTYSSPYSGTQPNQLENTFQELFPTNSGSSAVISVSDSSSSNIRKPRFGFLRKRPFKSSTSSNGSARPASASLGATQAVRSSIGTQNSTEILPSPIKTQENLLTNTLTSLPFHILQQISTLVSNNSKQDLLNLGKSCKTFNYYTNLVLYKDLVLIDSNKYYLNSINQQVMSHNASTLLKLDKLNTLINSLSSNPNLIGFIDSVSILVNTANYDNSSTDNTSSHFYLNSFLTSTRSQATSNINPIFKLYNFLIEYKYNNDKIPLKGLKNIKILDIEELTQNQSFLSYNQVYLDSRKLRDSPISLTPMNSNESERSVISNGSTNANSRARRLFGGTKNTITRLLYENDEDEFFNYDHNNYYKFVNNTVQQEDELNSIVYDGTLPKGEVFDSSVIELESYQLNNVNEINDLPIYSTREISLYCPSTVRRSGFDSNDSQEIFEPFDNRSILFQNLTSLEFKSTSIFESFFHSLLISKNKNSFRFLNLEKLSITLINKELKKKSIIKHFIEFINFNSLKSFELKFSNDQLLLNNEQNLREAFEYNANLIDLLDHLISNSLQLTSLSVTQFCSSNPLSSSNMTSFTNIENTNNNDDSISSNNIILLNMICNSVQFFKNLKFLNIQLNNFPFLPFVRNNFNRESAEEMASIMNTNPQLLMQRQLNDYGISNHFIENKFNDFKRFNNAFNSLEILVIPDYFYNWKPFIKINDNGELNKSINLNILSYLYDCKCGSCCDLRKKFSLVTTSGEEFSWPNNITNTNNSFTAENCKMIYHFLIR</sequence>
<comment type="caution">
    <text evidence="2">The sequence shown here is derived from an EMBL/GenBank/DDBJ whole genome shotgun (WGS) entry which is preliminary data.</text>
</comment>
<accession>A0A9W6T279</accession>
<evidence type="ECO:0000256" key="1">
    <source>
        <dbReference type="SAM" id="MobiDB-lite"/>
    </source>
</evidence>